<keyword evidence="3" id="KW-1185">Reference proteome</keyword>
<dbReference type="EMBL" id="CP009933">
    <property type="protein sequence ID" value="AKA71973.1"/>
    <property type="molecule type" value="Genomic_DNA"/>
</dbReference>
<reference evidence="2 3" key="1">
    <citation type="journal article" date="2015" name="J. Biotechnol.">
        <title>Complete genome sequence of a malodorant-producing acetogen, Clostridium scatologenes ATCC 25775(T).</title>
        <authorList>
            <person name="Zhu Z."/>
            <person name="Guo T."/>
            <person name="Zheng H."/>
            <person name="Song T."/>
            <person name="Ouyang P."/>
            <person name="Xie J."/>
        </authorList>
    </citation>
    <scope>NUCLEOTIDE SEQUENCE [LARGE SCALE GENOMIC DNA]</scope>
    <source>
        <strain evidence="2 3">ATCC 25775</strain>
    </source>
</reference>
<feature type="domain" description="BIG2" evidence="1">
    <location>
        <begin position="372"/>
        <end position="450"/>
    </location>
</feature>
<dbReference type="SUPFAM" id="SSF49373">
    <property type="entry name" value="Invasin/intimin cell-adhesion fragments"/>
    <property type="match status" value="4"/>
</dbReference>
<dbReference type="KEGG" id="csq:CSCA_4848"/>
<name>A0A0E3JRW0_CLOSL</name>
<sequence>MYGNVKGNLVDNIDNNIDFLLYEIGINIKVNHVNKRAIIIDDTKKPNDYDTKIIVTNFLLNQGDLIHYDNIDWLIVGEVDTSKNTYRAKMNKCNFTIKFPYGTTYPFNYEVPVLVTRGTFNVVTNTYVNYPDGEVYVTCKTDDYINPIGVDDIIGLNTTFIKWGYSFKVSGFDKTKKGLITFHATGTGGFANKQEAITESMFSTEPNYTISVDNDINTLDIGNTYKPQMNITYNGTIVTDKVPIYYTAVTDDTISVAADGTVTGLKIGNAILEVFSQGVYKTIEFTVKDVDYSMTIANETESIGINFDYTLNIDCYKDSVKDTVPIVTYVSSDPTIATVDNTGKIRGIKRGSVKITAKYHNHSKSTYINIIPINSIIITNKLNQLKVGQTYTPTFNCTSNNVVDTNPTVTYTSSDPSILSIENGVITALKAGTATVVIAYKDKIDSVTILCSNITYAISIANKPSTSINNGSTYQLNLNCTEDGAIESNPIVTYTSNNTSVATINSTGLISCVGIGSANITVNYHGVSDNVDINVVSAHNYVLSVSPTSISVENSNTATITASVEDKGTVISDALFVYSSDNISVATIDSTGKVTGVSAGSANITVSFIGLDNNTYSKTIPVTVTAPLTKTITVADATGLLVTSIKVNKTQNYIITETDSNGTVINDTFTVTVVPSNNTCDSSYYTLTIIDNNNFSINNLKGAGSQYIIVTVTSATNPSVSKEFKVRLAGRW</sequence>
<gene>
    <name evidence="2" type="ORF">CSCA_4848</name>
</gene>
<dbReference type="InterPro" id="IPR003343">
    <property type="entry name" value="Big_2"/>
</dbReference>
<dbReference type="Pfam" id="PF02368">
    <property type="entry name" value="Big_2"/>
    <property type="match status" value="3"/>
</dbReference>
<dbReference type="HOGENOM" id="CLU_378431_0_0_9"/>
<evidence type="ECO:0000313" key="2">
    <source>
        <dbReference type="EMBL" id="AKA71973.1"/>
    </source>
</evidence>
<dbReference type="Gene3D" id="2.60.40.1080">
    <property type="match status" value="4"/>
</dbReference>
<dbReference type="RefSeq" id="WP_029159906.1">
    <property type="nucleotide sequence ID" value="NZ_CP009933.1"/>
</dbReference>
<accession>A0A0E3JRW0</accession>
<feature type="domain" description="BIG2" evidence="1">
    <location>
        <begin position="456"/>
        <end position="534"/>
    </location>
</feature>
<feature type="domain" description="BIG2" evidence="1">
    <location>
        <begin position="538"/>
        <end position="618"/>
    </location>
</feature>
<feature type="domain" description="BIG2" evidence="1">
    <location>
        <begin position="290"/>
        <end position="369"/>
    </location>
</feature>
<organism evidence="2 3">
    <name type="scientific">Clostridium scatologenes</name>
    <dbReference type="NCBI Taxonomy" id="1548"/>
    <lineage>
        <taxon>Bacteria</taxon>
        <taxon>Bacillati</taxon>
        <taxon>Bacillota</taxon>
        <taxon>Clostridia</taxon>
        <taxon>Eubacteriales</taxon>
        <taxon>Clostridiaceae</taxon>
        <taxon>Clostridium</taxon>
    </lineage>
</organism>
<evidence type="ECO:0000259" key="1">
    <source>
        <dbReference type="SMART" id="SM00635"/>
    </source>
</evidence>
<dbReference type="InterPro" id="IPR008964">
    <property type="entry name" value="Invasin/intimin_cell_adhesion"/>
</dbReference>
<proteinExistence type="predicted"/>
<dbReference type="STRING" id="1548.CSCA_4848"/>
<evidence type="ECO:0000313" key="3">
    <source>
        <dbReference type="Proteomes" id="UP000033115"/>
    </source>
</evidence>
<dbReference type="AlphaFoldDB" id="A0A0E3JRW0"/>
<protein>
    <recommendedName>
        <fullName evidence="1">BIG2 domain-containing protein</fullName>
    </recommendedName>
</protein>
<dbReference type="Proteomes" id="UP000033115">
    <property type="component" value="Chromosome"/>
</dbReference>
<dbReference type="SMART" id="SM00635">
    <property type="entry name" value="BID_2"/>
    <property type="match status" value="4"/>
</dbReference>